<proteinExistence type="predicted"/>
<gene>
    <name evidence="2" type="ORF">ACELLULO517_28070</name>
</gene>
<comment type="caution">
    <text evidence="2">The sequence shown here is derived from an EMBL/GenBank/DDBJ whole genome shotgun (WGS) entry which is preliminary data.</text>
</comment>
<accession>A0A964E7K7</accession>
<dbReference type="Pfam" id="PF13403">
    <property type="entry name" value="Hint_2"/>
    <property type="match status" value="1"/>
</dbReference>
<dbReference type="Proteomes" id="UP000721844">
    <property type="component" value="Unassembled WGS sequence"/>
</dbReference>
<organism evidence="2 3">
    <name type="scientific">Acidisoma cellulosilyticum</name>
    <dbReference type="NCBI Taxonomy" id="2802395"/>
    <lineage>
        <taxon>Bacteria</taxon>
        <taxon>Pseudomonadati</taxon>
        <taxon>Pseudomonadota</taxon>
        <taxon>Alphaproteobacteria</taxon>
        <taxon>Acetobacterales</taxon>
        <taxon>Acidocellaceae</taxon>
        <taxon>Acidisoma</taxon>
    </lineage>
</organism>
<feature type="domain" description="Hedgehog/Intein (Hint)" evidence="1">
    <location>
        <begin position="314"/>
        <end position="456"/>
    </location>
</feature>
<keyword evidence="3" id="KW-1185">Reference proteome</keyword>
<evidence type="ECO:0000313" key="3">
    <source>
        <dbReference type="Proteomes" id="UP000721844"/>
    </source>
</evidence>
<dbReference type="SUPFAM" id="SSF51294">
    <property type="entry name" value="Hedgehog/intein (Hint) domain"/>
    <property type="match status" value="1"/>
</dbReference>
<sequence>MSSYALTEITYPGASATEVSGINAFGVVTGLYIPAGQQTVLSFIWSPADGYMSLPPAPDGGTEVQTVAILNDGAVAGLYEIPNDAGIQNIGFIYQNGAYTIIAPPNAVTSGVLAANSSGELVGYAESEAGFTAYSYMNGVYTTLPSFLNTYQTIPHAVNASGVIVGDMENEQAVTRAFLYDGTRLLDISDPLGVNSVAVAVNATEEVVGQYTDASGNTFSYTYSNGVFAQLGGPVGAQDILATAINDSGTIVGTYTDASGRQLGFVDNNGTYTTVAVDDDPLTEITSINDAGEILGIAESSSNQLYSFTAEPNCFLSGTAIATIAGEQPIETLQIGDLIITADGAVCPIRWIGRRTLYAHGRDGHGGHRIADPIKVSPIRIMAGALGGNLPSRDLFLSPDHAILLNDILIQAGALVNNATIMRLARPPECFTYYHIELTHHALLLAEGIPAESFVDNVDRLGFDNWAEHKALYPNAAPIAEMNVPRAQSYRQIPHHLREQLDIHSRELAGKDRTAA</sequence>
<dbReference type="InterPro" id="IPR036844">
    <property type="entry name" value="Hint_dom_sf"/>
</dbReference>
<dbReference type="AlphaFoldDB" id="A0A964E7K7"/>
<dbReference type="EMBL" id="JAESVA010000028">
    <property type="protein sequence ID" value="MCB8884103.1"/>
    <property type="molecule type" value="Genomic_DNA"/>
</dbReference>
<reference evidence="2 3" key="1">
    <citation type="journal article" date="2021" name="Microorganisms">
        <title>Acidisoma silvae sp. nov. and Acidisomacellulosilytica sp. nov., Two Acidophilic Bacteria Isolated from Decaying Wood, Hydrolyzing Cellulose and Producing Poly-3-hydroxybutyrate.</title>
        <authorList>
            <person name="Mieszkin S."/>
            <person name="Pouder E."/>
            <person name="Uroz S."/>
            <person name="Simon-Colin C."/>
            <person name="Alain K."/>
        </authorList>
    </citation>
    <scope>NUCLEOTIDE SEQUENCE [LARGE SCALE GENOMIC DNA]</scope>
    <source>
        <strain evidence="2 3">HW T5.17</strain>
    </source>
</reference>
<dbReference type="RefSeq" id="WP_227310838.1">
    <property type="nucleotide sequence ID" value="NZ_JAESVA010000028.1"/>
</dbReference>
<evidence type="ECO:0000313" key="2">
    <source>
        <dbReference type="EMBL" id="MCB8884103.1"/>
    </source>
</evidence>
<dbReference type="InterPro" id="IPR028992">
    <property type="entry name" value="Hedgehog/Intein_dom"/>
</dbReference>
<protein>
    <submittedName>
        <fullName evidence="2">Hint domain-containing protein</fullName>
    </submittedName>
</protein>
<evidence type="ECO:0000259" key="1">
    <source>
        <dbReference type="Pfam" id="PF13403"/>
    </source>
</evidence>
<name>A0A964E7K7_9PROT</name>